<reference evidence="3" key="1">
    <citation type="submission" date="2008-08" db="EMBL/GenBank/DDBJ databases">
        <title>The complete genome sequence of Coprothermobacter proteolyticus strain ATCC 5245 / DSM 5265 / BT.</title>
        <authorList>
            <person name="Dodson R.J."/>
            <person name="Durkin A.S."/>
            <person name="Wu M."/>
            <person name="Eisen J."/>
            <person name="Sutton G."/>
        </authorList>
    </citation>
    <scope>NUCLEOTIDE SEQUENCE [LARGE SCALE GENOMIC DNA]</scope>
    <source>
        <strain evidence="3">ATCC 35245 / DSM 5265 / OCM 4 / BT</strain>
    </source>
</reference>
<dbReference type="eggNOG" id="COG0312">
    <property type="taxonomic scope" value="Bacteria"/>
</dbReference>
<dbReference type="InterPro" id="IPR045569">
    <property type="entry name" value="Metalloprtase-TldD/E_C"/>
</dbReference>
<evidence type="ECO:0000313" key="2">
    <source>
        <dbReference type="EMBL" id="ACI17954.1"/>
    </source>
</evidence>
<name>B5Y6N5_COPPD</name>
<sequence length="442" mass="49171">MMDDALSHMVEKLVNNGKADKTLVVAQAEENLLTRFAVNRIHQHVRQETLNVTVVVEKDKKVGIAGTSSLKPEEADALLNKALQNAELSSGESTLELAETGEQQFDMKSRFVEDLIEAHDERARIVANMIERGEKAQADAFGVLNATREKVIIRNSAGTHLQWEGSVGLVKAMYMKGQGSGYQIGQFNNPGNFIWEQLAEKALQKCLDSQHPEPLEPGKYTVILEPLAVGTLLGEMASFSFNARAAYQGHSYIWQHRGEQLFPKFMTIYDWGLDDLTALRLPMDFEGYLKKPVQFIEGGEAKDVVFDSRFAKILNHPNTGHALPPEAMSYSPIPLNVIMLPGQKSMDQLIAETEHGIIVTMLNYVRSYLDPLTVLATGITRNGTFLIEDGKVTKALNNTRFLQSFVEALQNTTDIGSELMMVGEEFGSFTAPALKIEKFNFM</sequence>
<evidence type="ECO:0000313" key="3">
    <source>
        <dbReference type="Proteomes" id="UP000001732"/>
    </source>
</evidence>
<dbReference type="GO" id="GO:0008237">
    <property type="term" value="F:metallopeptidase activity"/>
    <property type="evidence" value="ECO:0007669"/>
    <property type="project" value="InterPro"/>
</dbReference>
<dbReference type="STRING" id="309798.COPRO5265_0060"/>
<dbReference type="PANTHER" id="PTHR43666:SF1">
    <property type="entry name" value="CONSERVED PROTEIN"/>
    <property type="match status" value="1"/>
</dbReference>
<accession>B5Y6N5</accession>
<keyword evidence="3" id="KW-1185">Reference proteome</keyword>
<dbReference type="AlphaFoldDB" id="B5Y6N5"/>
<organism evidence="2 3">
    <name type="scientific">Coprothermobacter proteolyticus (strain ATCC 35245 / DSM 5265 / OCM 4 / BT)</name>
    <dbReference type="NCBI Taxonomy" id="309798"/>
    <lineage>
        <taxon>Bacteria</taxon>
        <taxon>Pseudomonadati</taxon>
        <taxon>Coprothermobacterota</taxon>
        <taxon>Coprothermobacteria</taxon>
        <taxon>Coprothermobacterales</taxon>
        <taxon>Coprothermobacteraceae</taxon>
        <taxon>Coprothermobacter</taxon>
    </lineage>
</organism>
<proteinExistence type="predicted"/>
<dbReference type="KEGG" id="cpo:COPRO5265_0060"/>
<dbReference type="Proteomes" id="UP000001732">
    <property type="component" value="Chromosome"/>
</dbReference>
<dbReference type="GO" id="GO:0006508">
    <property type="term" value="P:proteolysis"/>
    <property type="evidence" value="ECO:0007669"/>
    <property type="project" value="InterPro"/>
</dbReference>
<gene>
    <name evidence="2" type="ordered locus">COPRO5265_0060</name>
</gene>
<dbReference type="PANTHER" id="PTHR43666">
    <property type="entry name" value="TLDD PROTEIN"/>
    <property type="match status" value="1"/>
</dbReference>
<dbReference type="Pfam" id="PF19289">
    <property type="entry name" value="PmbA_TldD_3rd"/>
    <property type="match status" value="1"/>
</dbReference>
<dbReference type="Gene3D" id="3.30.2290.10">
    <property type="entry name" value="PmbA/TldD superfamily"/>
    <property type="match status" value="1"/>
</dbReference>
<dbReference type="InterPro" id="IPR035068">
    <property type="entry name" value="TldD/PmbA_N"/>
</dbReference>
<protein>
    <submittedName>
        <fullName evidence="2">TldD/PmbA family protein, putative</fullName>
    </submittedName>
</protein>
<feature type="domain" description="Metalloprotease TldD/E C-terminal" evidence="1">
    <location>
        <begin position="217"/>
        <end position="441"/>
    </location>
</feature>
<reference evidence="2 3" key="2">
    <citation type="journal article" date="2014" name="Genome Announc.">
        <title>Complete Genome Sequence of Coprothermobacter proteolyticus DSM 5265.</title>
        <authorList>
            <person name="Alexiev A."/>
            <person name="Coil D.A."/>
            <person name="Badger J.H."/>
            <person name="Enticknap J."/>
            <person name="Ward N."/>
            <person name="Robb F.T."/>
            <person name="Eisen J.A."/>
        </authorList>
    </citation>
    <scope>NUCLEOTIDE SEQUENCE [LARGE SCALE GENOMIC DNA]</scope>
    <source>
        <strain evidence="3">ATCC 35245 / DSM 5265 / OCM 4 / BT</strain>
    </source>
</reference>
<evidence type="ECO:0000259" key="1">
    <source>
        <dbReference type="Pfam" id="PF19289"/>
    </source>
</evidence>
<dbReference type="SUPFAM" id="SSF111283">
    <property type="entry name" value="Putative modulator of DNA gyrase, PmbA/TldD"/>
    <property type="match status" value="1"/>
</dbReference>
<dbReference type="OrthoDB" id="9803213at2"/>
<dbReference type="InterPro" id="IPR036059">
    <property type="entry name" value="TldD/PmbA_sf"/>
</dbReference>
<dbReference type="EMBL" id="CP001145">
    <property type="protein sequence ID" value="ACI17954.1"/>
    <property type="molecule type" value="Genomic_DNA"/>
</dbReference>
<dbReference type="HOGENOM" id="CLU_046126_1_0_9"/>